<dbReference type="CDD" id="cd00067">
    <property type="entry name" value="GAL4"/>
    <property type="match status" value="1"/>
</dbReference>
<feature type="region of interest" description="Disordered" evidence="2">
    <location>
        <begin position="67"/>
        <end position="103"/>
    </location>
</feature>
<dbReference type="PROSITE" id="PS50048">
    <property type="entry name" value="ZN2_CY6_FUNGAL_2"/>
    <property type="match status" value="1"/>
</dbReference>
<dbReference type="Proteomes" id="UP000652219">
    <property type="component" value="Unassembled WGS sequence"/>
</dbReference>
<dbReference type="GO" id="GO:0000981">
    <property type="term" value="F:DNA-binding transcription factor activity, RNA polymerase II-specific"/>
    <property type="evidence" value="ECO:0007669"/>
    <property type="project" value="InterPro"/>
</dbReference>
<dbReference type="InterPro" id="IPR036864">
    <property type="entry name" value="Zn2-C6_fun-type_DNA-bd_sf"/>
</dbReference>
<comment type="caution">
    <text evidence="4">The sequence shown here is derived from an EMBL/GenBank/DDBJ whole genome shotgun (WGS) entry which is preliminary data.</text>
</comment>
<sequence>MYGTLSFNKSNQRSSPEFNAFSTIHGRRQRQPACDECRIARVKCRKKPGKDACARCHGTGRTCTYNSSRRRRQLAKTAEPKELPRSPVKTGNSADEDYRHDAETPSVADLDITTPADETSPPKWMDIVQGCQFDPLDLMGGLGEDASFMDVASPTVEAQLHLDGDPNRKSRPLNDFGLTTAAVEDSQPNNFDFRALLDNSFPQLFQAPPSPSPTPTPSLIHTTADRHGGYGELSNSSLDTYFSHLLSSHVGGIQDTTPPPSLAGLHVADLMEFTCTQGQPSSPPVAKPCTCLQDLTVNLFVLRTRGGDMPVDRFLLLFKQAMRKLQAVDTCASQCCISQSTALLMLMNIQQLVPLVLEAYSKPNGSREAISVLEINIGSFAVEDGPDQRLLSQIILASRIKELATFVKGICSKSRMAGLNNVHVEYQHQLDLLSKAFAV</sequence>
<dbReference type="SUPFAM" id="SSF57701">
    <property type="entry name" value="Zn2/Cys6 DNA-binding domain"/>
    <property type="match status" value="1"/>
</dbReference>
<evidence type="ECO:0000256" key="1">
    <source>
        <dbReference type="ARBA" id="ARBA00023242"/>
    </source>
</evidence>
<protein>
    <submittedName>
        <fullName evidence="4">Fungal specific transcription factor</fullName>
    </submittedName>
</protein>
<dbReference type="AlphaFoldDB" id="A0A8H6J0H5"/>
<evidence type="ECO:0000313" key="5">
    <source>
        <dbReference type="Proteomes" id="UP000652219"/>
    </source>
</evidence>
<feature type="domain" description="Zn(2)-C6 fungal-type" evidence="3">
    <location>
        <begin position="33"/>
        <end position="65"/>
    </location>
</feature>
<proteinExistence type="predicted"/>
<evidence type="ECO:0000256" key="2">
    <source>
        <dbReference type="SAM" id="MobiDB-lite"/>
    </source>
</evidence>
<dbReference type="GO" id="GO:0008270">
    <property type="term" value="F:zinc ion binding"/>
    <property type="evidence" value="ECO:0007669"/>
    <property type="project" value="InterPro"/>
</dbReference>
<feature type="region of interest" description="Disordered" evidence="2">
    <location>
        <begin position="1"/>
        <end position="25"/>
    </location>
</feature>
<dbReference type="SMART" id="SM00066">
    <property type="entry name" value="GAL4"/>
    <property type="match status" value="1"/>
</dbReference>
<evidence type="ECO:0000259" key="3">
    <source>
        <dbReference type="PROSITE" id="PS50048"/>
    </source>
</evidence>
<keyword evidence="5" id="KW-1185">Reference proteome</keyword>
<feature type="compositionally biased region" description="Polar residues" evidence="2">
    <location>
        <begin position="1"/>
        <end position="22"/>
    </location>
</feature>
<name>A0A8H6J0H5_9PEZI</name>
<keyword evidence="1" id="KW-0539">Nucleus</keyword>
<dbReference type="Gene3D" id="4.10.240.10">
    <property type="entry name" value="Zn(2)-C6 fungal-type DNA-binding domain"/>
    <property type="match status" value="1"/>
</dbReference>
<dbReference type="Pfam" id="PF00172">
    <property type="entry name" value="Zn_clus"/>
    <property type="match status" value="1"/>
</dbReference>
<gene>
    <name evidence="4" type="ORF">CSOJ01_10406</name>
</gene>
<reference evidence="4 5" key="1">
    <citation type="journal article" date="2020" name="Phytopathology">
        <title>Genome Sequence Resources of Colletotrichum truncatum, C. plurivorum, C. musicola, and C. sojae: Four Species Pathogenic to Soybean (Glycine max).</title>
        <authorList>
            <person name="Rogerio F."/>
            <person name="Boufleur T.R."/>
            <person name="Ciampi-Guillardi M."/>
            <person name="Sukno S.A."/>
            <person name="Thon M.R."/>
            <person name="Massola Junior N.S."/>
            <person name="Baroncelli R."/>
        </authorList>
    </citation>
    <scope>NUCLEOTIDE SEQUENCE [LARGE SCALE GENOMIC DNA]</scope>
    <source>
        <strain evidence="4 5">LFN0009</strain>
    </source>
</reference>
<accession>A0A8H6J0H5</accession>
<dbReference type="EMBL" id="WIGN01000217">
    <property type="protein sequence ID" value="KAF6804142.1"/>
    <property type="molecule type" value="Genomic_DNA"/>
</dbReference>
<dbReference type="PROSITE" id="PS00463">
    <property type="entry name" value="ZN2_CY6_FUNGAL_1"/>
    <property type="match status" value="1"/>
</dbReference>
<dbReference type="InterPro" id="IPR001138">
    <property type="entry name" value="Zn2Cys6_DnaBD"/>
</dbReference>
<evidence type="ECO:0000313" key="4">
    <source>
        <dbReference type="EMBL" id="KAF6804142.1"/>
    </source>
</evidence>
<organism evidence="4 5">
    <name type="scientific">Colletotrichum sojae</name>
    <dbReference type="NCBI Taxonomy" id="2175907"/>
    <lineage>
        <taxon>Eukaryota</taxon>
        <taxon>Fungi</taxon>
        <taxon>Dikarya</taxon>
        <taxon>Ascomycota</taxon>
        <taxon>Pezizomycotina</taxon>
        <taxon>Sordariomycetes</taxon>
        <taxon>Hypocreomycetidae</taxon>
        <taxon>Glomerellales</taxon>
        <taxon>Glomerellaceae</taxon>
        <taxon>Colletotrichum</taxon>
        <taxon>Colletotrichum orchidearum species complex</taxon>
    </lineage>
</organism>